<proteinExistence type="predicted"/>
<protein>
    <submittedName>
        <fullName evidence="1">Uncharacterized protein</fullName>
    </submittedName>
</protein>
<dbReference type="RefSeq" id="WP_075706183.1">
    <property type="nucleotide sequence ID" value="NZ_MJMJ01000001.1"/>
</dbReference>
<name>A0A1Q9HRR6_9VIBR</name>
<gene>
    <name evidence="1" type="ORF">BIY22_03395</name>
</gene>
<accession>A0A1Q9HRR6</accession>
<dbReference type="AlphaFoldDB" id="A0A1Q9HRR6"/>
<reference evidence="1 2" key="1">
    <citation type="submission" date="2016-09" db="EMBL/GenBank/DDBJ databases">
        <title>Genomic Taxonomy of the Vibrionaceae.</title>
        <authorList>
            <person name="Gonzalez-Castillo A."/>
            <person name="Gomez-Gil B."/>
            <person name="Enciso-Ibarra K."/>
        </authorList>
    </citation>
    <scope>NUCLEOTIDE SEQUENCE [LARGE SCALE GENOMIC DNA]</scope>
    <source>
        <strain evidence="1 2">CAIM 703</strain>
    </source>
</reference>
<dbReference type="EMBL" id="MJMJ01000001">
    <property type="protein sequence ID" value="OLQ93550.1"/>
    <property type="molecule type" value="Genomic_DNA"/>
</dbReference>
<organism evidence="1 2">
    <name type="scientific">Vibrio panuliri</name>
    <dbReference type="NCBI Taxonomy" id="1381081"/>
    <lineage>
        <taxon>Bacteria</taxon>
        <taxon>Pseudomonadati</taxon>
        <taxon>Pseudomonadota</taxon>
        <taxon>Gammaproteobacteria</taxon>
        <taxon>Vibrionales</taxon>
        <taxon>Vibrionaceae</taxon>
        <taxon>Vibrio</taxon>
    </lineage>
</organism>
<sequence>MNRNIRTQLVRKQVRQFLENRHQLETPVPQKIDKYSTHIASINEHIKSDEYLSVARSTALAEAREMIVSNISYCTDKHSFVPSDFMESESCEALKFEKTLMAQKAKQLIDGDELSDFAKAIANYFTGYDSDKYAQTLLFSCMYELAQIYLNSGDEDYQDEAYEMAMELVDQNISPKKMIAMVRENSDMAQSHKTLQVLRKARASGDPDLIIDAIGSALSIMFGGNASDLSRKVKLEGTYES</sequence>
<evidence type="ECO:0000313" key="2">
    <source>
        <dbReference type="Proteomes" id="UP000186313"/>
    </source>
</evidence>
<dbReference type="Proteomes" id="UP000186313">
    <property type="component" value="Unassembled WGS sequence"/>
</dbReference>
<evidence type="ECO:0000313" key="1">
    <source>
        <dbReference type="EMBL" id="OLQ93550.1"/>
    </source>
</evidence>
<dbReference type="STRING" id="1381081.BIY22_03395"/>
<comment type="caution">
    <text evidence="1">The sequence shown here is derived from an EMBL/GenBank/DDBJ whole genome shotgun (WGS) entry which is preliminary data.</text>
</comment>